<dbReference type="GO" id="GO:0008270">
    <property type="term" value="F:zinc ion binding"/>
    <property type="evidence" value="ECO:0007669"/>
    <property type="project" value="InterPro"/>
</dbReference>
<name>A0A3T0JNZ0_PSESX</name>
<dbReference type="GO" id="GO:0003676">
    <property type="term" value="F:nucleic acid binding"/>
    <property type="evidence" value="ECO:0007669"/>
    <property type="project" value="InterPro"/>
</dbReference>
<dbReference type="InterPro" id="IPR002711">
    <property type="entry name" value="HNH"/>
</dbReference>
<dbReference type="InterPro" id="IPR003615">
    <property type="entry name" value="HNH_nuc"/>
</dbReference>
<dbReference type="EMBL" id="CP024646">
    <property type="protein sequence ID" value="AZV25185.1"/>
    <property type="molecule type" value="Genomic_DNA"/>
</dbReference>
<feature type="domain" description="HNH nuclease" evidence="1">
    <location>
        <begin position="23"/>
        <end position="82"/>
    </location>
</feature>
<protein>
    <recommendedName>
        <fullName evidence="1">HNH nuclease domain-containing protein</fullName>
    </recommendedName>
</protein>
<organism evidence="2 3">
    <name type="scientific">Pseudomonas syringae</name>
    <dbReference type="NCBI Taxonomy" id="317"/>
    <lineage>
        <taxon>Bacteria</taxon>
        <taxon>Pseudomonadati</taxon>
        <taxon>Pseudomonadota</taxon>
        <taxon>Gammaproteobacteria</taxon>
        <taxon>Pseudomonadales</taxon>
        <taxon>Pseudomonadaceae</taxon>
        <taxon>Pseudomonas</taxon>
    </lineage>
</organism>
<dbReference type="AlphaFoldDB" id="A0A3T0JNZ0"/>
<dbReference type="Pfam" id="PF01844">
    <property type="entry name" value="HNH"/>
    <property type="match status" value="1"/>
</dbReference>
<gene>
    <name evidence="2" type="ORF">CT157_03915</name>
</gene>
<proteinExistence type="predicted"/>
<dbReference type="CDD" id="cd00085">
    <property type="entry name" value="HNHc"/>
    <property type="match status" value="1"/>
</dbReference>
<evidence type="ECO:0000259" key="1">
    <source>
        <dbReference type="SMART" id="SM00507"/>
    </source>
</evidence>
<sequence>MYPIHSSRPERRAAVEQKTRYSLYKLELREDFVSKCGYCDTPDYYSGGRRGFHIDHFAPKSKFDALKNEYSNLVYCCPICNIGKSDDWPTERSDVSYVDGVGYVDPCHPDYHNHLARGRDGVILPLTPLGAYIHKKLKFSLRRRQICWLMERMEQQLIELAKIADKSEGESQEVKALCELTIRYFEYAGILKRE</sequence>
<dbReference type="Gene3D" id="1.10.30.50">
    <property type="match status" value="1"/>
</dbReference>
<dbReference type="GO" id="GO:0004519">
    <property type="term" value="F:endonuclease activity"/>
    <property type="evidence" value="ECO:0007669"/>
    <property type="project" value="InterPro"/>
</dbReference>
<accession>A0A3T0JNZ0</accession>
<dbReference type="SMART" id="SM00507">
    <property type="entry name" value="HNHc"/>
    <property type="match status" value="1"/>
</dbReference>
<evidence type="ECO:0000313" key="2">
    <source>
        <dbReference type="EMBL" id="AZV25185.1"/>
    </source>
</evidence>
<evidence type="ECO:0000313" key="3">
    <source>
        <dbReference type="Proteomes" id="UP000282760"/>
    </source>
</evidence>
<reference evidence="2 3" key="1">
    <citation type="submission" date="2017-11" db="EMBL/GenBank/DDBJ databases">
        <title>Effect of PGPRs.</title>
        <authorList>
            <person name="Oliva R."/>
            <person name="Nong J."/>
            <person name="Roman V."/>
        </authorList>
    </citation>
    <scope>NUCLEOTIDE SEQUENCE [LARGE SCALE GENOMIC DNA]</scope>
    <source>
        <strain evidence="2">Inb918</strain>
    </source>
</reference>
<dbReference type="Proteomes" id="UP000282760">
    <property type="component" value="Chromosome"/>
</dbReference>